<dbReference type="EMBL" id="CP135443">
    <property type="protein sequence ID" value="WRY34617.1"/>
    <property type="molecule type" value="Genomic_DNA"/>
</dbReference>
<keyword evidence="1" id="KW-1133">Transmembrane helix</keyword>
<feature type="transmembrane region" description="Helical" evidence="1">
    <location>
        <begin position="246"/>
        <end position="264"/>
    </location>
</feature>
<feature type="transmembrane region" description="Helical" evidence="1">
    <location>
        <begin position="12"/>
        <end position="29"/>
    </location>
</feature>
<accession>A0ABZ1E2Z0</accession>
<feature type="transmembrane region" description="Helical" evidence="1">
    <location>
        <begin position="222"/>
        <end position="240"/>
    </location>
</feature>
<reference evidence="3 4" key="1">
    <citation type="submission" date="2023-09" db="EMBL/GenBank/DDBJ databases">
        <title>Thioclava shenzhenensis sp. nov., a multidrug resistant bacteria-antagonizing species isolated from coastal seawater.</title>
        <authorList>
            <person name="Long M."/>
        </authorList>
    </citation>
    <scope>NUCLEOTIDE SEQUENCE [LARGE SCALE GENOMIC DNA]</scope>
    <source>
        <strain evidence="3 4">FTW29</strain>
    </source>
</reference>
<feature type="transmembrane region" description="Helical" evidence="1">
    <location>
        <begin position="49"/>
        <end position="67"/>
    </location>
</feature>
<organism evidence="3 4">
    <name type="scientific">Thioclava litoralis</name>
    <dbReference type="NCBI Taxonomy" id="3076557"/>
    <lineage>
        <taxon>Bacteria</taxon>
        <taxon>Pseudomonadati</taxon>
        <taxon>Pseudomonadota</taxon>
        <taxon>Alphaproteobacteria</taxon>
        <taxon>Rhodobacterales</taxon>
        <taxon>Paracoccaceae</taxon>
        <taxon>Thioclava</taxon>
    </lineage>
</organism>
<dbReference type="GO" id="GO:0016746">
    <property type="term" value="F:acyltransferase activity"/>
    <property type="evidence" value="ECO:0007669"/>
    <property type="project" value="UniProtKB-KW"/>
</dbReference>
<dbReference type="InterPro" id="IPR050879">
    <property type="entry name" value="Acyltransferase_3"/>
</dbReference>
<dbReference type="PANTHER" id="PTHR23028:SF131">
    <property type="entry name" value="BLR2367 PROTEIN"/>
    <property type="match status" value="1"/>
</dbReference>
<sequence>MSKPETKRLPALQILRAIAALAVVGHHILDQLWGNLGVASLAQSLDLGARGVGLFFVLSGFILWQVHHHEAGQRAALGRFAYKRVSRILPFTLIAATAWVGIVAVAGRFGADASGGGFTSWLSSAFLLPLEKPYPGVLWSLRHEALFYLVFLVLFLSPRGFAWLFGGWMLASALVPAGVPSPMRHAPDILWVTAFSSANLLFLLGILAAIAHQKLPAFRIGGRGTVLAFAGVAVMALWAGQGKYDLGTVAGFGTACAVLTLVAARSTFRLRWLEYCGDASFSIYLAHHLALPLVYVGLTRWTTDAGLIFVAEAVLLVGVGLLGYRWIETPVLSWLNTRAPVRARLRPSAWTDARPTYQGDARR</sequence>
<feature type="transmembrane region" description="Helical" evidence="1">
    <location>
        <begin position="276"/>
        <end position="295"/>
    </location>
</feature>
<feature type="transmembrane region" description="Helical" evidence="1">
    <location>
        <begin position="146"/>
        <end position="169"/>
    </location>
</feature>
<gene>
    <name evidence="3" type="ORF">RPE78_04805</name>
</gene>
<keyword evidence="3" id="KW-0808">Transferase</keyword>
<name>A0ABZ1E2Z0_9RHOB</name>
<keyword evidence="1" id="KW-0812">Transmembrane</keyword>
<dbReference type="RefSeq" id="WP_406721369.1">
    <property type="nucleotide sequence ID" value="NZ_CP135443.1"/>
</dbReference>
<proteinExistence type="predicted"/>
<feature type="transmembrane region" description="Helical" evidence="1">
    <location>
        <begin position="307"/>
        <end position="327"/>
    </location>
</feature>
<keyword evidence="4" id="KW-1185">Reference proteome</keyword>
<evidence type="ECO:0000313" key="3">
    <source>
        <dbReference type="EMBL" id="WRY34617.1"/>
    </source>
</evidence>
<feature type="domain" description="Acyltransferase 3" evidence="2">
    <location>
        <begin position="11"/>
        <end position="322"/>
    </location>
</feature>
<dbReference type="Pfam" id="PF01757">
    <property type="entry name" value="Acyl_transf_3"/>
    <property type="match status" value="1"/>
</dbReference>
<evidence type="ECO:0000256" key="1">
    <source>
        <dbReference type="SAM" id="Phobius"/>
    </source>
</evidence>
<evidence type="ECO:0000313" key="4">
    <source>
        <dbReference type="Proteomes" id="UP001623290"/>
    </source>
</evidence>
<dbReference type="InterPro" id="IPR002656">
    <property type="entry name" value="Acyl_transf_3_dom"/>
</dbReference>
<keyword evidence="1" id="KW-0472">Membrane</keyword>
<dbReference type="EC" id="2.3.-.-" evidence="3"/>
<dbReference type="PANTHER" id="PTHR23028">
    <property type="entry name" value="ACETYLTRANSFERASE"/>
    <property type="match status" value="1"/>
</dbReference>
<dbReference type="Proteomes" id="UP001623290">
    <property type="component" value="Chromosome"/>
</dbReference>
<keyword evidence="3" id="KW-0012">Acyltransferase</keyword>
<feature type="transmembrane region" description="Helical" evidence="1">
    <location>
        <begin position="88"/>
        <end position="107"/>
    </location>
</feature>
<protein>
    <submittedName>
        <fullName evidence="3">Acyltransferase</fullName>
        <ecNumber evidence="3">2.3.-.-</ecNumber>
    </submittedName>
</protein>
<evidence type="ECO:0000259" key="2">
    <source>
        <dbReference type="Pfam" id="PF01757"/>
    </source>
</evidence>
<feature type="transmembrane region" description="Helical" evidence="1">
    <location>
        <begin position="189"/>
        <end position="210"/>
    </location>
</feature>